<name>A0A225D3R4_9BACT</name>
<keyword evidence="2" id="KW-1185">Reference proteome</keyword>
<comment type="caution">
    <text evidence="1">The sequence shown here is derived from an EMBL/GenBank/DDBJ whole genome shotgun (WGS) entry which is preliminary data.</text>
</comment>
<protein>
    <submittedName>
        <fullName evidence="1">Phage protein</fullName>
    </submittedName>
</protein>
<gene>
    <name evidence="1" type="ORF">FRUB_10245</name>
</gene>
<sequence length="201" mass="19965">MLAGRDPTTGILDDIRPAQLSTDTQAVAGNPVALNSSAQVDTSLLNTTIVSAGAGSSGKIPLLNSGGQLDVTVLPTGVGPDTISLPTSDTLAAGAWVHVWSNSGVATIQKADGTTNGKWAHGYVTTASTSPAANTIYMSGINSNVSGMTPGSTVVLSNATAGVGTTTIPTYTAGQTAQVLGVALSATQVQFQPQTPIKTAG</sequence>
<organism evidence="1 2">
    <name type="scientific">Fimbriiglobus ruber</name>
    <dbReference type="NCBI Taxonomy" id="1908690"/>
    <lineage>
        <taxon>Bacteria</taxon>
        <taxon>Pseudomonadati</taxon>
        <taxon>Planctomycetota</taxon>
        <taxon>Planctomycetia</taxon>
        <taxon>Gemmatales</taxon>
        <taxon>Gemmataceae</taxon>
        <taxon>Fimbriiglobus</taxon>
    </lineage>
</organism>
<dbReference type="AlphaFoldDB" id="A0A225D3R4"/>
<proteinExistence type="predicted"/>
<evidence type="ECO:0000313" key="2">
    <source>
        <dbReference type="Proteomes" id="UP000214646"/>
    </source>
</evidence>
<dbReference type="EMBL" id="NIDE01000020">
    <property type="protein sequence ID" value="OWK34274.1"/>
    <property type="molecule type" value="Genomic_DNA"/>
</dbReference>
<reference evidence="2" key="1">
    <citation type="submission" date="2017-06" db="EMBL/GenBank/DDBJ databases">
        <title>Genome analysis of Fimbriiglobus ruber SP5, the first member of the order Planctomycetales with confirmed chitinolytic capability.</title>
        <authorList>
            <person name="Ravin N.V."/>
            <person name="Rakitin A.L."/>
            <person name="Ivanova A.A."/>
            <person name="Beletsky A.V."/>
            <person name="Kulichevskaya I.S."/>
            <person name="Mardanov A.V."/>
            <person name="Dedysh S.N."/>
        </authorList>
    </citation>
    <scope>NUCLEOTIDE SEQUENCE [LARGE SCALE GENOMIC DNA]</scope>
    <source>
        <strain evidence="2">SP5</strain>
    </source>
</reference>
<evidence type="ECO:0000313" key="1">
    <source>
        <dbReference type="EMBL" id="OWK34274.1"/>
    </source>
</evidence>
<accession>A0A225D3R4</accession>
<dbReference type="Proteomes" id="UP000214646">
    <property type="component" value="Unassembled WGS sequence"/>
</dbReference>